<feature type="non-terminal residue" evidence="2">
    <location>
        <position position="1"/>
    </location>
</feature>
<organism evidence="2 3">
    <name type="scientific">Turnera subulata</name>
    <dbReference type="NCBI Taxonomy" id="218843"/>
    <lineage>
        <taxon>Eukaryota</taxon>
        <taxon>Viridiplantae</taxon>
        <taxon>Streptophyta</taxon>
        <taxon>Embryophyta</taxon>
        <taxon>Tracheophyta</taxon>
        <taxon>Spermatophyta</taxon>
        <taxon>Magnoliopsida</taxon>
        <taxon>eudicotyledons</taxon>
        <taxon>Gunneridae</taxon>
        <taxon>Pentapetalae</taxon>
        <taxon>rosids</taxon>
        <taxon>fabids</taxon>
        <taxon>Malpighiales</taxon>
        <taxon>Passifloraceae</taxon>
        <taxon>Turnera</taxon>
    </lineage>
</organism>
<reference evidence="2" key="2">
    <citation type="journal article" date="2023" name="Plants (Basel)">
        <title>Annotation of the Turnera subulata (Passifloraceae) Draft Genome Reveals the S-Locus Evolved after the Divergence of Turneroideae from Passifloroideae in a Stepwise Manner.</title>
        <authorList>
            <person name="Henning P.M."/>
            <person name="Roalson E.H."/>
            <person name="Mir W."/>
            <person name="McCubbin A.G."/>
            <person name="Shore J.S."/>
        </authorList>
    </citation>
    <scope>NUCLEOTIDE SEQUENCE</scope>
    <source>
        <strain evidence="2">F60SS</strain>
    </source>
</reference>
<accession>A0A9Q0JC68</accession>
<keyword evidence="1" id="KW-0472">Membrane</keyword>
<protein>
    <submittedName>
        <fullName evidence="2">Uncharacterized protein</fullName>
    </submittedName>
</protein>
<dbReference type="Proteomes" id="UP001141552">
    <property type="component" value="Unassembled WGS sequence"/>
</dbReference>
<evidence type="ECO:0000313" key="2">
    <source>
        <dbReference type="EMBL" id="KAJ4837286.1"/>
    </source>
</evidence>
<keyword evidence="3" id="KW-1185">Reference proteome</keyword>
<evidence type="ECO:0000256" key="1">
    <source>
        <dbReference type="SAM" id="Phobius"/>
    </source>
</evidence>
<gene>
    <name evidence="2" type="ORF">Tsubulata_042686</name>
</gene>
<proteinExistence type="predicted"/>
<feature type="transmembrane region" description="Helical" evidence="1">
    <location>
        <begin position="44"/>
        <end position="64"/>
    </location>
</feature>
<dbReference type="EMBL" id="JAKUCV010003883">
    <property type="protein sequence ID" value="KAJ4837286.1"/>
    <property type="molecule type" value="Genomic_DNA"/>
</dbReference>
<comment type="caution">
    <text evidence="2">The sequence shown here is derived from an EMBL/GenBank/DDBJ whole genome shotgun (WGS) entry which is preliminary data.</text>
</comment>
<sequence length="79" mass="9075">WKSTNSHPASSPCIPHFVLDEEEAETFVSWALSHRKPIFCHTHLLILLHYCIAIAIAILTLYSFPLRCPFTPPTKHHLQ</sequence>
<keyword evidence="1" id="KW-1133">Transmembrane helix</keyword>
<evidence type="ECO:0000313" key="3">
    <source>
        <dbReference type="Proteomes" id="UP001141552"/>
    </source>
</evidence>
<keyword evidence="1" id="KW-0812">Transmembrane</keyword>
<name>A0A9Q0JC68_9ROSI</name>
<dbReference type="AlphaFoldDB" id="A0A9Q0JC68"/>
<reference evidence="2" key="1">
    <citation type="submission" date="2022-02" db="EMBL/GenBank/DDBJ databases">
        <authorList>
            <person name="Henning P.M."/>
            <person name="McCubbin A.G."/>
            <person name="Shore J.S."/>
        </authorList>
    </citation>
    <scope>NUCLEOTIDE SEQUENCE</scope>
    <source>
        <strain evidence="2">F60SS</strain>
        <tissue evidence="2">Leaves</tissue>
    </source>
</reference>